<dbReference type="Proteomes" id="UP000749559">
    <property type="component" value="Unassembled WGS sequence"/>
</dbReference>
<dbReference type="AlphaFoldDB" id="A0A8S4P056"/>
<feature type="transmembrane region" description="Helical" evidence="2">
    <location>
        <begin position="41"/>
        <end position="63"/>
    </location>
</feature>
<feature type="non-terminal residue" evidence="3">
    <location>
        <position position="1"/>
    </location>
</feature>
<feature type="compositionally biased region" description="Basic and acidic residues" evidence="1">
    <location>
        <begin position="85"/>
        <end position="102"/>
    </location>
</feature>
<organism evidence="3 4">
    <name type="scientific">Owenia fusiformis</name>
    <name type="common">Polychaete worm</name>
    <dbReference type="NCBI Taxonomy" id="6347"/>
    <lineage>
        <taxon>Eukaryota</taxon>
        <taxon>Metazoa</taxon>
        <taxon>Spiralia</taxon>
        <taxon>Lophotrochozoa</taxon>
        <taxon>Annelida</taxon>
        <taxon>Polychaeta</taxon>
        <taxon>Sedentaria</taxon>
        <taxon>Canalipalpata</taxon>
        <taxon>Sabellida</taxon>
        <taxon>Oweniida</taxon>
        <taxon>Oweniidae</taxon>
        <taxon>Owenia</taxon>
    </lineage>
</organism>
<proteinExistence type="predicted"/>
<evidence type="ECO:0000313" key="3">
    <source>
        <dbReference type="EMBL" id="CAH1787553.1"/>
    </source>
</evidence>
<sequence length="109" mass="12325">HCHYLYAGVYIKGIMDTNETLNPLFNSTKNDQADATPPWNYVLPFIGVISTICVGVMVTMFYLNFRKPEKTDIESHESEGEDVEDHVHFDDSESDDSSHETQHLASTSV</sequence>
<name>A0A8S4P056_OWEFU</name>
<accession>A0A8S4P056</accession>
<comment type="caution">
    <text evidence="3">The sequence shown here is derived from an EMBL/GenBank/DDBJ whole genome shotgun (WGS) entry which is preliminary data.</text>
</comment>
<evidence type="ECO:0000313" key="4">
    <source>
        <dbReference type="Proteomes" id="UP000749559"/>
    </source>
</evidence>
<evidence type="ECO:0000256" key="2">
    <source>
        <dbReference type="SAM" id="Phobius"/>
    </source>
</evidence>
<keyword evidence="4" id="KW-1185">Reference proteome</keyword>
<protein>
    <submittedName>
        <fullName evidence="3">Uncharacterized protein</fullName>
    </submittedName>
</protein>
<keyword evidence="2" id="KW-1133">Transmembrane helix</keyword>
<keyword evidence="2" id="KW-0812">Transmembrane</keyword>
<keyword evidence="2" id="KW-0472">Membrane</keyword>
<gene>
    <name evidence="3" type="ORF">OFUS_LOCUS13227</name>
</gene>
<evidence type="ECO:0000256" key="1">
    <source>
        <dbReference type="SAM" id="MobiDB-lite"/>
    </source>
</evidence>
<feature type="region of interest" description="Disordered" evidence="1">
    <location>
        <begin position="72"/>
        <end position="109"/>
    </location>
</feature>
<dbReference type="EMBL" id="CAIIXF020000006">
    <property type="protein sequence ID" value="CAH1787553.1"/>
    <property type="molecule type" value="Genomic_DNA"/>
</dbReference>
<reference evidence="3" key="1">
    <citation type="submission" date="2022-03" db="EMBL/GenBank/DDBJ databases">
        <authorList>
            <person name="Martin C."/>
        </authorList>
    </citation>
    <scope>NUCLEOTIDE SEQUENCE</scope>
</reference>